<keyword evidence="11" id="KW-1176">Cytoplasmic inwards viral transport</keyword>
<reference evidence="16" key="1">
    <citation type="journal article" date="2019" name="Front. Microbiol.">
        <title>New Insight Into Avian Papillomavirus Ecology and Evolution From Characterization of Novel Wild Bird Papillomaviruses.</title>
        <authorList>
            <person name="Canuti M."/>
            <person name="Munro H.J."/>
            <person name="Robertson G.J."/>
            <person name="Kroyer A."/>
            <person name="Roul S."/>
            <person name="Ojkic D."/>
            <person name="Whitney H."/>
            <person name="Lang A.S."/>
        </authorList>
    </citation>
    <scope>NUCLEOTIDE SEQUENCE</scope>
    <source>
        <strain evidence="16">NL15_B30</strain>
    </source>
</reference>
<gene>
    <name evidence="16" type="primary">L2</name>
</gene>
<keyword evidence="5" id="KW-0945">Host-virus interaction</keyword>
<feature type="transmembrane region" description="Helical" evidence="15">
    <location>
        <begin position="530"/>
        <end position="549"/>
    </location>
</feature>
<evidence type="ECO:0000256" key="4">
    <source>
        <dbReference type="ARBA" id="ARBA00022562"/>
    </source>
</evidence>
<name>A0AAE5YMV0_9PAPI</name>
<evidence type="ECO:0000256" key="14">
    <source>
        <dbReference type="ARBA" id="ARBA00023296"/>
    </source>
</evidence>
<evidence type="ECO:0000313" key="16">
    <source>
        <dbReference type="EMBL" id="QBR99478.1"/>
    </source>
</evidence>
<evidence type="ECO:0000256" key="3">
    <source>
        <dbReference type="ARBA" id="ARBA00022561"/>
    </source>
</evidence>
<dbReference type="Pfam" id="PF00513">
    <property type="entry name" value="Late_protein_L2"/>
    <property type="match status" value="2"/>
</dbReference>
<accession>A0AAE5YMV0</accession>
<evidence type="ECO:0000256" key="8">
    <source>
        <dbReference type="ARBA" id="ARBA00022921"/>
    </source>
</evidence>
<keyword evidence="1" id="KW-1163">Viral penetration into host nucleus</keyword>
<evidence type="ECO:0000256" key="11">
    <source>
        <dbReference type="ARBA" id="ARBA00023120"/>
    </source>
</evidence>
<evidence type="ECO:0000313" key="17">
    <source>
        <dbReference type="Proteomes" id="UP001229591"/>
    </source>
</evidence>
<evidence type="ECO:0000256" key="15">
    <source>
        <dbReference type="SAM" id="Phobius"/>
    </source>
</evidence>
<evidence type="ECO:0000256" key="2">
    <source>
        <dbReference type="ARBA" id="ARBA00022553"/>
    </source>
</evidence>
<dbReference type="GO" id="GO:0046718">
    <property type="term" value="P:symbiont entry into host cell"/>
    <property type="evidence" value="ECO:0007669"/>
    <property type="project" value="UniProtKB-KW"/>
</dbReference>
<evidence type="ECO:0000256" key="7">
    <source>
        <dbReference type="ARBA" id="ARBA00022844"/>
    </source>
</evidence>
<keyword evidence="7" id="KW-0946">Virion</keyword>
<dbReference type="GO" id="GO:0075521">
    <property type="term" value="P:microtubule-dependent intracellular transport of viral material towards nucleus"/>
    <property type="evidence" value="ECO:0007669"/>
    <property type="project" value="UniProtKB-KW"/>
</dbReference>
<evidence type="ECO:0000256" key="6">
    <source>
        <dbReference type="ARBA" id="ARBA00022812"/>
    </source>
</evidence>
<keyword evidence="15" id="KW-0472">Membrane</keyword>
<keyword evidence="15" id="KW-0812">Transmembrane</keyword>
<dbReference type="Proteomes" id="UP001229591">
    <property type="component" value="Segment"/>
</dbReference>
<keyword evidence="10" id="KW-1039">Host endosome</keyword>
<keyword evidence="13" id="KW-1015">Disulfide bond</keyword>
<keyword evidence="3" id="KW-0167">Capsid protein</keyword>
<evidence type="ECO:0000256" key="13">
    <source>
        <dbReference type="ARBA" id="ARBA00023157"/>
    </source>
</evidence>
<sequence>MYKFRAPLRGPVYLRRPLRYGLHRLHGPSQPTGGAGGRRRRAAAEDLWRGTCQHGDCPDDVKQKFTQNTIADKILKWLGGVLYLGGLSIGTGAGAGSAETGAAAAGAATTGGGGGVPWPNLYSGPGRPGSFIPVERPFVLPGSEVPVHVETLTPETVMPSQPDTAVNTFVNPAYDGDLVSIAASDNVVISDVVPAPPSEPVPEAPAVLEFPDEGPRTRGDTFVTEDMLVAELPRRPDPFTPHRLSEPDMGSPFVQIELATLPGRGPPAIDPFVVGEVSTSFGGDADWALYESDMPTASTPLPGRGGPRASVTFANPAYEPHFVDEIYARDLAAETAAAFGHAEAAEALGTPVVSGRGGRVWVSRLLRRAGMTLRSGRNVPYTVRLLGDISPITNPAEPDALQLRSMTPVGSGDAFMGDLGIAEHSLSHATTLPWDGRPIDITDVVHGPEAPFEDIPLYEADLFPEMEIIEDEGPGDPPGGVSIAGSIRASAPGSVWASGNYSGRQPSSGGVRVYGPAVDVLPAPDVPGVLVSYFGYGGLWDPSLYWLFLRKRRRLHRLFYR</sequence>
<keyword evidence="6" id="KW-1040">Host Golgi apparatus</keyword>
<proteinExistence type="predicted"/>
<evidence type="ECO:0000256" key="12">
    <source>
        <dbReference type="ARBA" id="ARBA00023125"/>
    </source>
</evidence>
<dbReference type="GO" id="GO:0003677">
    <property type="term" value="F:DNA binding"/>
    <property type="evidence" value="ECO:0007669"/>
    <property type="project" value="UniProtKB-KW"/>
</dbReference>
<dbReference type="GO" id="GO:0075732">
    <property type="term" value="P:viral penetration into host nucleus"/>
    <property type="evidence" value="ECO:0007669"/>
    <property type="project" value="UniProtKB-KW"/>
</dbReference>
<evidence type="ECO:0000256" key="9">
    <source>
        <dbReference type="ARBA" id="ARBA00022952"/>
    </source>
</evidence>
<dbReference type="EMBL" id="MK620304">
    <property type="protein sequence ID" value="QBR99478.1"/>
    <property type="molecule type" value="Genomic_DNA"/>
</dbReference>
<dbReference type="GO" id="GO:0019028">
    <property type="term" value="C:viral capsid"/>
    <property type="evidence" value="ECO:0007669"/>
    <property type="project" value="UniProtKB-KW"/>
</dbReference>
<keyword evidence="2" id="KW-0597">Phosphoprotein</keyword>
<organism evidence="16 17">
    <name type="scientific">Gull papillomavirus 1</name>
    <dbReference type="NCBI Taxonomy" id="2562547"/>
    <lineage>
        <taxon>Viruses</taxon>
        <taxon>Monodnaviria</taxon>
        <taxon>Shotokuvirae</taxon>
        <taxon>Cossaviricota</taxon>
        <taxon>Papovaviricetes</taxon>
        <taxon>Zurhausenvirales</taxon>
        <taxon>Papillomaviridae</taxon>
    </lineage>
</organism>
<keyword evidence="8" id="KW-0426">Late protein</keyword>
<protein>
    <submittedName>
        <fullName evidence="16">L2</fullName>
    </submittedName>
</protein>
<keyword evidence="9" id="KW-1177">Microtubular inwards viral transport</keyword>
<evidence type="ECO:0000256" key="5">
    <source>
        <dbReference type="ARBA" id="ARBA00022581"/>
    </source>
</evidence>
<keyword evidence="4" id="KW-1048">Host nucleus</keyword>
<dbReference type="GO" id="GO:0043657">
    <property type="term" value="C:host cell"/>
    <property type="evidence" value="ECO:0007669"/>
    <property type="project" value="GOC"/>
</dbReference>
<dbReference type="GO" id="GO:0005198">
    <property type="term" value="F:structural molecule activity"/>
    <property type="evidence" value="ECO:0007669"/>
    <property type="project" value="InterPro"/>
</dbReference>
<evidence type="ECO:0000256" key="10">
    <source>
        <dbReference type="ARBA" id="ARBA00023046"/>
    </source>
</evidence>
<dbReference type="InterPro" id="IPR000784">
    <property type="entry name" value="Late_L2"/>
</dbReference>
<evidence type="ECO:0000256" key="1">
    <source>
        <dbReference type="ARBA" id="ARBA00022524"/>
    </source>
</evidence>
<keyword evidence="15" id="KW-1133">Transmembrane helix</keyword>
<keyword evidence="14" id="KW-1160">Virus entry into host cell</keyword>
<keyword evidence="12" id="KW-0238">DNA-binding</keyword>